<dbReference type="EMBL" id="PDJH01000001">
    <property type="protein sequence ID" value="PFG37414.1"/>
    <property type="molecule type" value="Genomic_DNA"/>
</dbReference>
<dbReference type="PRINTS" id="PR01006">
    <property type="entry name" value="FLGHOOKFLIE"/>
</dbReference>
<evidence type="ECO:0000256" key="4">
    <source>
        <dbReference type="HAMAP-Rule" id="MF_00724"/>
    </source>
</evidence>
<dbReference type="OrthoDB" id="3268318at2"/>
<sequence>MSFPAIPVGAISAVTGTSGTGYLDPAALDATATGTQGSSSALGAGASSPVFGSYLTDAVENLQSVQEKSSALAIRAVTGDLDDVHDYTIAASEAAVTLELTAAVRNKAVEAFAEIMRMQA</sequence>
<dbReference type="Proteomes" id="UP000221394">
    <property type="component" value="Unassembled WGS sequence"/>
</dbReference>
<evidence type="ECO:0000256" key="5">
    <source>
        <dbReference type="NCBIfam" id="TIGR00205"/>
    </source>
</evidence>
<gene>
    <name evidence="4" type="primary">fliE</name>
    <name evidence="6" type="ORF">ATL41_2176</name>
</gene>
<evidence type="ECO:0000256" key="3">
    <source>
        <dbReference type="ARBA" id="ARBA00023143"/>
    </source>
</evidence>
<dbReference type="AlphaFoldDB" id="A0A2A9EES3"/>
<evidence type="ECO:0000313" key="6">
    <source>
        <dbReference type="EMBL" id="PFG37414.1"/>
    </source>
</evidence>
<keyword evidence="7" id="KW-1185">Reference proteome</keyword>
<keyword evidence="6" id="KW-0969">Cilium</keyword>
<evidence type="ECO:0000313" key="7">
    <source>
        <dbReference type="Proteomes" id="UP000221394"/>
    </source>
</evidence>
<proteinExistence type="inferred from homology"/>
<reference evidence="6 7" key="1">
    <citation type="submission" date="2017-10" db="EMBL/GenBank/DDBJ databases">
        <title>Sequencing the genomes of 1000 actinobacteria strains.</title>
        <authorList>
            <person name="Klenk H.-P."/>
        </authorList>
    </citation>
    <scope>NUCLEOTIDE SEQUENCE [LARGE SCALE GENOMIC DNA]</scope>
    <source>
        <strain evidence="6 7">DSM 21574</strain>
    </source>
</reference>
<evidence type="ECO:0000256" key="2">
    <source>
        <dbReference type="ARBA" id="ARBA00009272"/>
    </source>
</evidence>
<name>A0A2A9EES3_9MICO</name>
<dbReference type="RefSeq" id="WP_098458468.1">
    <property type="nucleotide sequence ID" value="NZ_PDJH01000001.1"/>
</dbReference>
<keyword evidence="6" id="KW-0966">Cell projection</keyword>
<comment type="caution">
    <text evidence="6">The sequence shown here is derived from an EMBL/GenBank/DDBJ whole genome shotgun (WGS) entry which is preliminary data.</text>
</comment>
<dbReference type="GO" id="GO:0005198">
    <property type="term" value="F:structural molecule activity"/>
    <property type="evidence" value="ECO:0007669"/>
    <property type="project" value="UniProtKB-UniRule"/>
</dbReference>
<dbReference type="Pfam" id="PF02049">
    <property type="entry name" value="FliE"/>
    <property type="match status" value="1"/>
</dbReference>
<dbReference type="HAMAP" id="MF_00724">
    <property type="entry name" value="FliE"/>
    <property type="match status" value="1"/>
</dbReference>
<organism evidence="6 7">
    <name type="scientific">Flavimobilis soli</name>
    <dbReference type="NCBI Taxonomy" id="442709"/>
    <lineage>
        <taxon>Bacteria</taxon>
        <taxon>Bacillati</taxon>
        <taxon>Actinomycetota</taxon>
        <taxon>Actinomycetes</taxon>
        <taxon>Micrococcales</taxon>
        <taxon>Jonesiaceae</taxon>
        <taxon>Flavimobilis</taxon>
    </lineage>
</organism>
<dbReference type="InterPro" id="IPR001624">
    <property type="entry name" value="FliE"/>
</dbReference>
<keyword evidence="6" id="KW-0282">Flagellum</keyword>
<comment type="subcellular location">
    <subcellularLocation>
        <location evidence="1 4">Bacterial flagellum basal body</location>
    </subcellularLocation>
</comment>
<evidence type="ECO:0000256" key="1">
    <source>
        <dbReference type="ARBA" id="ARBA00004117"/>
    </source>
</evidence>
<dbReference type="GO" id="GO:0071973">
    <property type="term" value="P:bacterial-type flagellum-dependent cell motility"/>
    <property type="evidence" value="ECO:0007669"/>
    <property type="project" value="InterPro"/>
</dbReference>
<protein>
    <recommendedName>
        <fullName evidence="4 5">Flagellar hook-basal body complex protein FliE</fullName>
    </recommendedName>
</protein>
<comment type="similarity">
    <text evidence="2 4">Belongs to the FliE family.</text>
</comment>
<dbReference type="GO" id="GO:0003774">
    <property type="term" value="F:cytoskeletal motor activity"/>
    <property type="evidence" value="ECO:0007669"/>
    <property type="project" value="InterPro"/>
</dbReference>
<dbReference type="NCBIfam" id="TIGR00205">
    <property type="entry name" value="fliE"/>
    <property type="match status" value="1"/>
</dbReference>
<dbReference type="PANTHER" id="PTHR34653">
    <property type="match status" value="1"/>
</dbReference>
<dbReference type="GO" id="GO:0009425">
    <property type="term" value="C:bacterial-type flagellum basal body"/>
    <property type="evidence" value="ECO:0007669"/>
    <property type="project" value="UniProtKB-SubCell"/>
</dbReference>
<dbReference type="PANTHER" id="PTHR34653:SF1">
    <property type="entry name" value="FLAGELLAR HOOK-BASAL BODY COMPLEX PROTEIN FLIE"/>
    <property type="match status" value="1"/>
</dbReference>
<keyword evidence="3 4" id="KW-0975">Bacterial flagellum</keyword>
<accession>A0A2A9EES3</accession>